<reference evidence="1" key="1">
    <citation type="submission" date="2022-03" db="EMBL/GenBank/DDBJ databases">
        <title>The complete genome sequence of a Methyloterrigena soli.</title>
        <authorList>
            <person name="Zi Z."/>
        </authorList>
    </citation>
    <scope>NUCLEOTIDE SEQUENCE</scope>
    <source>
        <strain evidence="1">M48</strain>
    </source>
</reference>
<comment type="caution">
    <text evidence="1">The sequence shown here is derived from an EMBL/GenBank/DDBJ whole genome shotgun (WGS) entry which is preliminary data.</text>
</comment>
<dbReference type="PROSITE" id="PS51197">
    <property type="entry name" value="HTH_RRF2_2"/>
    <property type="match status" value="1"/>
</dbReference>
<gene>
    <name evidence="1" type="ORF">ML536_21870</name>
</gene>
<name>A0AA41UDN2_9HYPH</name>
<dbReference type="GO" id="GO:0005829">
    <property type="term" value="C:cytosol"/>
    <property type="evidence" value="ECO:0007669"/>
    <property type="project" value="TreeGrafter"/>
</dbReference>
<dbReference type="InterPro" id="IPR036388">
    <property type="entry name" value="WH-like_DNA-bd_sf"/>
</dbReference>
<proteinExistence type="predicted"/>
<accession>A0AA41UDN2</accession>
<sequence length="142" mass="15148">MSDTRLARMLHVLVHMHLLGGSETSEVIARMLNTNPVVVRRTMGLLREAGLVASAGGRSGGWSLARPAGDITMLDVHQALNAQLFAISPSSDHPNCPVEGTVNHLIEHAMAKAEKSLVDELRRVSVLDLAKRHGGGNTVMSG</sequence>
<dbReference type="PANTHER" id="PTHR33221">
    <property type="entry name" value="WINGED HELIX-TURN-HELIX TRANSCRIPTIONAL REGULATOR, RRF2 FAMILY"/>
    <property type="match status" value="1"/>
</dbReference>
<dbReference type="Gene3D" id="1.10.10.10">
    <property type="entry name" value="Winged helix-like DNA-binding domain superfamily/Winged helix DNA-binding domain"/>
    <property type="match status" value="1"/>
</dbReference>
<dbReference type="SUPFAM" id="SSF46785">
    <property type="entry name" value="Winged helix' DNA-binding domain"/>
    <property type="match status" value="1"/>
</dbReference>
<dbReference type="Proteomes" id="UP001156140">
    <property type="component" value="Unassembled WGS sequence"/>
</dbReference>
<dbReference type="RefSeq" id="WP_203066255.1">
    <property type="nucleotide sequence ID" value="NZ_CP068983.1"/>
</dbReference>
<keyword evidence="2" id="KW-1185">Reference proteome</keyword>
<dbReference type="PANTHER" id="PTHR33221:SF15">
    <property type="entry name" value="HTH-TYPE TRANSCRIPTIONAL REGULATOR YWGB-RELATED"/>
    <property type="match status" value="1"/>
</dbReference>
<evidence type="ECO:0000313" key="1">
    <source>
        <dbReference type="EMBL" id="MCI0129492.1"/>
    </source>
</evidence>
<protein>
    <submittedName>
        <fullName evidence="1">Rrf2 family transcriptional regulator</fullName>
    </submittedName>
</protein>
<dbReference type="Pfam" id="PF02082">
    <property type="entry name" value="Rrf2"/>
    <property type="match status" value="1"/>
</dbReference>
<dbReference type="GO" id="GO:0003700">
    <property type="term" value="F:DNA-binding transcription factor activity"/>
    <property type="evidence" value="ECO:0007669"/>
    <property type="project" value="TreeGrafter"/>
</dbReference>
<dbReference type="InterPro" id="IPR036390">
    <property type="entry name" value="WH_DNA-bd_sf"/>
</dbReference>
<evidence type="ECO:0000313" key="2">
    <source>
        <dbReference type="Proteomes" id="UP001156140"/>
    </source>
</evidence>
<dbReference type="AlphaFoldDB" id="A0AA41UDN2"/>
<dbReference type="EMBL" id="JALAZD010000005">
    <property type="protein sequence ID" value="MCI0129492.1"/>
    <property type="molecule type" value="Genomic_DNA"/>
</dbReference>
<organism evidence="1 2">
    <name type="scientific">Paradevosia shaoguanensis</name>
    <dbReference type="NCBI Taxonomy" id="1335043"/>
    <lineage>
        <taxon>Bacteria</taxon>
        <taxon>Pseudomonadati</taxon>
        <taxon>Pseudomonadota</taxon>
        <taxon>Alphaproteobacteria</taxon>
        <taxon>Hyphomicrobiales</taxon>
        <taxon>Devosiaceae</taxon>
        <taxon>Paradevosia</taxon>
    </lineage>
</organism>
<dbReference type="InterPro" id="IPR000944">
    <property type="entry name" value="Tscrpt_reg_Rrf2"/>
</dbReference>